<reference evidence="1" key="1">
    <citation type="submission" date="2023-07" db="EMBL/GenBank/DDBJ databases">
        <title>Two novel species in the genus Flavivirga.</title>
        <authorList>
            <person name="Kwon K."/>
        </authorList>
    </citation>
    <scope>NUCLEOTIDE SEQUENCE</scope>
    <source>
        <strain evidence="1">KCTC 52353</strain>
    </source>
</reference>
<proteinExistence type="predicted"/>
<keyword evidence="2" id="KW-1185">Reference proteome</keyword>
<feature type="non-terminal residue" evidence="1">
    <location>
        <position position="1"/>
    </location>
</feature>
<dbReference type="EMBL" id="JAUOEK010000038">
    <property type="protein sequence ID" value="MDO5968528.1"/>
    <property type="molecule type" value="Genomic_DNA"/>
</dbReference>
<gene>
    <name evidence="1" type="ORF">Q4Q35_01795</name>
</gene>
<sequence>YTYRYRNQYIVANDSLQLQRLGKTIDTISQAQIQVGTIASKNQQKLAAPAIKVNKSSASSENYLFVNSKLLGSKESLVLWKESSVIDVYDLVKNRYEFSFYVEDIGKSKLRTFQVFNDTFIGLIGNHIVRYQLGDRFKQTQISPDLTVQKSKPKNNTRISG</sequence>
<protein>
    <submittedName>
        <fullName evidence="1">Uncharacterized protein</fullName>
    </submittedName>
</protein>
<accession>A0ABT8W5Y3</accession>
<dbReference type="Proteomes" id="UP001176883">
    <property type="component" value="Unassembled WGS sequence"/>
</dbReference>
<evidence type="ECO:0000313" key="2">
    <source>
        <dbReference type="Proteomes" id="UP001176883"/>
    </source>
</evidence>
<name>A0ABT8W5Y3_9FLAO</name>
<comment type="caution">
    <text evidence="1">The sequence shown here is derived from an EMBL/GenBank/DDBJ whole genome shotgun (WGS) entry which is preliminary data.</text>
</comment>
<evidence type="ECO:0000313" key="1">
    <source>
        <dbReference type="EMBL" id="MDO5968528.1"/>
    </source>
</evidence>
<organism evidence="1 2">
    <name type="scientific">Flavivirga aquimarina</name>
    <dbReference type="NCBI Taxonomy" id="2027862"/>
    <lineage>
        <taxon>Bacteria</taxon>
        <taxon>Pseudomonadati</taxon>
        <taxon>Bacteroidota</taxon>
        <taxon>Flavobacteriia</taxon>
        <taxon>Flavobacteriales</taxon>
        <taxon>Flavobacteriaceae</taxon>
        <taxon>Flavivirga</taxon>
    </lineage>
</organism>